<keyword evidence="18" id="KW-1185">Reference proteome</keyword>
<feature type="domain" description="Peptidase M16 N-terminal" evidence="13">
    <location>
        <begin position="38"/>
        <end position="161"/>
    </location>
</feature>
<evidence type="ECO:0000259" key="14">
    <source>
        <dbReference type="Pfam" id="PF05193"/>
    </source>
</evidence>
<dbReference type="Pfam" id="PF05193">
    <property type="entry name" value="Peptidase_M16_C"/>
    <property type="match status" value="1"/>
</dbReference>
<evidence type="ECO:0000256" key="12">
    <source>
        <dbReference type="ARBA" id="ARBA00033450"/>
    </source>
</evidence>
<evidence type="ECO:0000259" key="16">
    <source>
        <dbReference type="Pfam" id="PF22456"/>
    </source>
</evidence>
<comment type="similarity">
    <text evidence="2">Belongs to the peptidase M16 family.</text>
</comment>
<feature type="domain" description="Peptidase M16 middle/third" evidence="15">
    <location>
        <begin position="384"/>
        <end position="652"/>
    </location>
</feature>
<keyword evidence="9" id="KW-0482">Metalloprotease</keyword>
<evidence type="ECO:0000256" key="10">
    <source>
        <dbReference type="ARBA" id="ARBA00029597"/>
    </source>
</evidence>
<evidence type="ECO:0000256" key="5">
    <source>
        <dbReference type="ARBA" id="ARBA00022670"/>
    </source>
</evidence>
<proteinExistence type="inferred from homology"/>
<dbReference type="InterPro" id="IPR054734">
    <property type="entry name" value="PqqF-like_C_4"/>
</dbReference>
<dbReference type="PANTHER" id="PTHR43690">
    <property type="entry name" value="NARDILYSIN"/>
    <property type="match status" value="1"/>
</dbReference>
<dbReference type="PANTHER" id="PTHR43690:SF18">
    <property type="entry name" value="INSULIN-DEGRADING ENZYME-RELATED"/>
    <property type="match status" value="1"/>
</dbReference>
<reference evidence="17 18" key="1">
    <citation type="submission" date="2015-06" db="EMBL/GenBank/DDBJ databases">
        <authorList>
            <person name="Xie B.-B."/>
            <person name="Rong J.-C."/>
            <person name="Qin Q.-L."/>
            <person name="Zhang Y.-Z."/>
        </authorList>
    </citation>
    <scope>NUCLEOTIDE SEQUENCE [LARGE SCALE GENOMIC DNA]</scope>
    <source>
        <strain evidence="17 18">JCM 20779</strain>
    </source>
</reference>
<keyword evidence="8" id="KW-0862">Zinc</keyword>
<dbReference type="Pfam" id="PF22456">
    <property type="entry name" value="PqqF-like_C_4"/>
    <property type="match status" value="1"/>
</dbReference>
<accession>A0ABM6NMJ3</accession>
<evidence type="ECO:0000313" key="17">
    <source>
        <dbReference type="EMBL" id="ATD10240.1"/>
    </source>
</evidence>
<evidence type="ECO:0000256" key="6">
    <source>
        <dbReference type="ARBA" id="ARBA00022723"/>
    </source>
</evidence>
<evidence type="ECO:0000256" key="2">
    <source>
        <dbReference type="ARBA" id="ARBA00007261"/>
    </source>
</evidence>
<evidence type="ECO:0000256" key="11">
    <source>
        <dbReference type="ARBA" id="ARBA00031184"/>
    </source>
</evidence>
<evidence type="ECO:0000256" key="1">
    <source>
        <dbReference type="ARBA" id="ARBA00002184"/>
    </source>
</evidence>
<evidence type="ECO:0000256" key="4">
    <source>
        <dbReference type="ARBA" id="ARBA00017565"/>
    </source>
</evidence>
<evidence type="ECO:0000259" key="15">
    <source>
        <dbReference type="Pfam" id="PF16187"/>
    </source>
</evidence>
<keyword evidence="6" id="KW-0479">Metal-binding</keyword>
<feature type="domain" description="Peptidase M16 C-terminal" evidence="14">
    <location>
        <begin position="198"/>
        <end position="358"/>
    </location>
</feature>
<evidence type="ECO:0000256" key="3">
    <source>
        <dbReference type="ARBA" id="ARBA00012449"/>
    </source>
</evidence>
<dbReference type="InterPro" id="IPR007863">
    <property type="entry name" value="Peptidase_M16_C"/>
</dbReference>
<gene>
    <name evidence="17" type="ORF">PPIS_b1234</name>
</gene>
<dbReference type="InterPro" id="IPR050626">
    <property type="entry name" value="Peptidase_M16"/>
</dbReference>
<dbReference type="SUPFAM" id="SSF63411">
    <property type="entry name" value="LuxS/MPP-like metallohydrolase"/>
    <property type="match status" value="4"/>
</dbReference>
<sequence length="887" mass="101343">MKSIIKLAITITMYFCNSNYGLALTEEKLIELSNGVEVLLLHSPNSSKSAASLIVKAGSYDDPKNIQGLAHLLEHSVLLGSNSYKEIGSYNKYYKSKQGWSNGSTRGDNTRYHFQMLSSSFSEGVNRLADAISNPLLNSEIISKAVLEVDSEFQGKINDEWRGTLEIVREQMHPRHPSSQFDVGNKLIFDSVGDSLYGELRKFHETHYVGSNIKVVLYSNLSLVELEKIAVKEFSAIPRGEENKHQENQLVWQKLGNNVVEIKSNGSAKSLDIMFPFPSKYYGEDDGTLVFLLNYLGAETRGSLYNRLSEMGYITSLNVNMIGDSHFGILDLYFKLTPLGVKHINRIIIELHSYIDALSLSEEANRYYGELEYKSKIESLAAAKSEPGDWISDINERMFRLPNTAWIDPSTLFADEGLNKASLDSFVHFLSPDKMLIVKADSDTQNVTIIPTYYRLPYKLRSISLNNAKYSSNSHYQIPSRNPFIVLGNRKQKHNSSTNQELIQLKEDGVNVWIDNRPHYANPSAYAMIFINQPNLPKNMQNFVNRLIHSRELRFQLSDFTHFAKQAGYSFNIEAGQNGYVLSIAGEPEEFEMILTAVFKEMFAEKTTKRDFTIAVEESKSSINRVLQGQLQRRVRTAVSSNINNGYIIDKEALLYLNDIEMGDFEKWKRQTLQAQSIDAVFTGHFDHKRLFTQIKSWVPSNIFKKQKLQKKIRNKVIISDYEDGYVSFGIDLSEDVGFLYLLDSFMSQAFYQTIRSKQGIGYFVDSRVVKSNGKAFLVLSVQSNKHSAEFLESEIFRFLAGYKKQIVQFTNDEYKEQVASLVEALKILSPSIVDYTRSKVDQLLYKLPSKKERIQRIEEIDQHEFIACYDEMISTLNEHSFTIRIN</sequence>
<dbReference type="InterPro" id="IPR032632">
    <property type="entry name" value="Peptidase_M16_M"/>
</dbReference>
<dbReference type="Pfam" id="PF00675">
    <property type="entry name" value="Peptidase_M16"/>
    <property type="match status" value="1"/>
</dbReference>
<dbReference type="InterPro" id="IPR011765">
    <property type="entry name" value="Pept_M16_N"/>
</dbReference>
<evidence type="ECO:0000256" key="8">
    <source>
        <dbReference type="ARBA" id="ARBA00022833"/>
    </source>
</evidence>
<feature type="domain" description="Coenzyme PQQ synthesis protein F-like C-terminal lobe" evidence="16">
    <location>
        <begin position="742"/>
        <end position="827"/>
    </location>
</feature>
<dbReference type="EC" id="3.4.24.55" evidence="3"/>
<evidence type="ECO:0000313" key="18">
    <source>
        <dbReference type="Proteomes" id="UP000016521"/>
    </source>
</evidence>
<dbReference type="Proteomes" id="UP000016521">
    <property type="component" value="Chromosome II"/>
</dbReference>
<dbReference type="EMBL" id="CP011925">
    <property type="protein sequence ID" value="ATD10240.1"/>
    <property type="molecule type" value="Genomic_DNA"/>
</dbReference>
<organism evidence="17 18">
    <name type="scientific">Pseudoalteromonas piscicida</name>
    <dbReference type="NCBI Taxonomy" id="43662"/>
    <lineage>
        <taxon>Bacteria</taxon>
        <taxon>Pseudomonadati</taxon>
        <taxon>Pseudomonadota</taxon>
        <taxon>Gammaproteobacteria</taxon>
        <taxon>Alteromonadales</taxon>
        <taxon>Pseudoalteromonadaceae</taxon>
        <taxon>Pseudoalteromonas</taxon>
    </lineage>
</organism>
<dbReference type="InterPro" id="IPR011249">
    <property type="entry name" value="Metalloenz_LuxS/M16"/>
</dbReference>
<keyword evidence="5" id="KW-0645">Protease</keyword>
<comment type="function">
    <text evidence="1">Endopeptidase that degrades small peptides of less than 7 kDa, such as glucagon and insulin.</text>
</comment>
<dbReference type="RefSeq" id="WP_010379379.1">
    <property type="nucleotide sequence ID" value="NZ_CP011925.1"/>
</dbReference>
<dbReference type="Gene3D" id="3.30.830.10">
    <property type="entry name" value="Metalloenzyme, LuxS/M16 peptidase-like"/>
    <property type="match status" value="4"/>
</dbReference>
<evidence type="ECO:0000256" key="7">
    <source>
        <dbReference type="ARBA" id="ARBA00022801"/>
    </source>
</evidence>
<keyword evidence="7" id="KW-0378">Hydrolase</keyword>
<name>A0ABM6NMJ3_PSEO7</name>
<dbReference type="Pfam" id="PF16187">
    <property type="entry name" value="Peptidase_M16_M"/>
    <property type="match status" value="1"/>
</dbReference>
<evidence type="ECO:0000256" key="9">
    <source>
        <dbReference type="ARBA" id="ARBA00023049"/>
    </source>
</evidence>
<protein>
    <recommendedName>
        <fullName evidence="4">Protease 3</fullName>
        <ecNumber evidence="3">3.4.24.55</ecNumber>
    </recommendedName>
    <alternativeName>
        <fullName evidence="12">Pitrilysin</fullName>
    </alternativeName>
    <alternativeName>
        <fullName evidence="11">Protease III</fullName>
    </alternativeName>
    <alternativeName>
        <fullName evidence="10">Protease pi</fullName>
    </alternativeName>
</protein>
<evidence type="ECO:0000259" key="13">
    <source>
        <dbReference type="Pfam" id="PF00675"/>
    </source>
</evidence>